<dbReference type="EMBL" id="JBHUOX010000005">
    <property type="protein sequence ID" value="MFD3000316.1"/>
    <property type="molecule type" value="Genomic_DNA"/>
</dbReference>
<reference evidence="4" key="1">
    <citation type="journal article" date="2019" name="Int. J. Syst. Evol. Microbiol.">
        <title>The Global Catalogue of Microorganisms (GCM) 10K type strain sequencing project: providing services to taxonomists for standard genome sequencing and annotation.</title>
        <authorList>
            <consortium name="The Broad Institute Genomics Platform"/>
            <consortium name="The Broad Institute Genome Sequencing Center for Infectious Disease"/>
            <person name="Wu L."/>
            <person name="Ma J."/>
        </authorList>
    </citation>
    <scope>NUCLEOTIDE SEQUENCE [LARGE SCALE GENOMIC DNA]</scope>
    <source>
        <strain evidence="4">KCTC 23984</strain>
    </source>
</reference>
<protein>
    <submittedName>
        <fullName evidence="3">Type VI secretion system TssO</fullName>
    </submittedName>
</protein>
<proteinExistence type="predicted"/>
<dbReference type="RefSeq" id="WP_377483201.1">
    <property type="nucleotide sequence ID" value="NZ_JBHUOX010000005.1"/>
</dbReference>
<name>A0ABW6BS10_9BACT</name>
<keyword evidence="2" id="KW-0472">Membrane</keyword>
<comment type="caution">
    <text evidence="3">The sequence shown here is derived from an EMBL/GenBank/DDBJ whole genome shotgun (WGS) entry which is preliminary data.</text>
</comment>
<dbReference type="InterPro" id="IPR039449">
    <property type="entry name" value="TssO"/>
</dbReference>
<evidence type="ECO:0000256" key="2">
    <source>
        <dbReference type="SAM" id="Phobius"/>
    </source>
</evidence>
<accession>A0ABW6BS10</accession>
<sequence length="175" mass="20232">MEQVLNASERKYAFGKYIIFFSITVAIIVAAVYFDTLIPQNENELLRNKIGNIEAQEYKQKEFIAAMEEVKSLNDSLSKIGIVHPLVERGITEQLSIMNRPSHQENALYGSLNKDLFNFTYEYTEMNKRLINLKKDLKEIEQLKAELNRTQVSLEEANRSLDAYRNSANLGIDRH</sequence>
<evidence type="ECO:0000256" key="1">
    <source>
        <dbReference type="SAM" id="Coils"/>
    </source>
</evidence>
<keyword evidence="1" id="KW-0175">Coiled coil</keyword>
<evidence type="ECO:0000313" key="4">
    <source>
        <dbReference type="Proteomes" id="UP001597641"/>
    </source>
</evidence>
<organism evidence="3 4">
    <name type="scientific">Pontibacter toksunensis</name>
    <dbReference type="NCBI Taxonomy" id="1332631"/>
    <lineage>
        <taxon>Bacteria</taxon>
        <taxon>Pseudomonadati</taxon>
        <taxon>Bacteroidota</taxon>
        <taxon>Cytophagia</taxon>
        <taxon>Cytophagales</taxon>
        <taxon>Hymenobacteraceae</taxon>
        <taxon>Pontibacter</taxon>
    </lineage>
</organism>
<evidence type="ECO:0000313" key="3">
    <source>
        <dbReference type="EMBL" id="MFD3000316.1"/>
    </source>
</evidence>
<feature type="transmembrane region" description="Helical" evidence="2">
    <location>
        <begin position="12"/>
        <end position="34"/>
    </location>
</feature>
<keyword evidence="2" id="KW-0812">Transmembrane</keyword>
<feature type="coiled-coil region" evidence="1">
    <location>
        <begin position="123"/>
        <end position="167"/>
    </location>
</feature>
<gene>
    <name evidence="3" type="primary">tssO</name>
    <name evidence="3" type="ORF">ACFS7Z_08090</name>
</gene>
<keyword evidence="2" id="KW-1133">Transmembrane helix</keyword>
<keyword evidence="4" id="KW-1185">Reference proteome</keyword>
<dbReference type="Pfam" id="PF17561">
    <property type="entry name" value="TssO"/>
    <property type="match status" value="1"/>
</dbReference>
<dbReference type="Proteomes" id="UP001597641">
    <property type="component" value="Unassembled WGS sequence"/>
</dbReference>